<dbReference type="EMBL" id="JXLN01000229">
    <property type="protein sequence ID" value="KPL97181.1"/>
    <property type="molecule type" value="Genomic_DNA"/>
</dbReference>
<sequence length="86" mass="10139">MFPMEISFEVMDGKLFGLTTFSRMGDIFITYKNEAALIEAEVGFHNLTGRYDWQLDAVGKSIIRVERERERERESKRDEEKYPLNS</sequence>
<comment type="caution">
    <text evidence="1">The sequence shown here is derived from an EMBL/GenBank/DDBJ whole genome shotgun (WGS) entry which is preliminary data.</text>
</comment>
<dbReference type="VEuPathDB" id="VectorBase:SSCA004541"/>
<evidence type="ECO:0000313" key="2">
    <source>
        <dbReference type="Proteomes" id="UP000616769"/>
    </source>
</evidence>
<evidence type="ECO:0000313" key="1">
    <source>
        <dbReference type="EMBL" id="KPL97181.1"/>
    </source>
</evidence>
<dbReference type="Gene3D" id="3.15.10.50">
    <property type="match status" value="1"/>
</dbReference>
<accession>A0A131ZSX3</accession>
<reference evidence="1 2" key="1">
    <citation type="journal article" date="2015" name="Parasit. Vectors">
        <title>Draft genome of the scabies mite.</title>
        <authorList>
            <person name="Rider S.D.Jr."/>
            <person name="Morgan M.S."/>
            <person name="Arlian L.G."/>
        </authorList>
    </citation>
    <scope>NUCLEOTIDE SEQUENCE [LARGE SCALE GENOMIC DNA]</scope>
    <source>
        <strain evidence="1">Arlian Lab</strain>
    </source>
</reference>
<dbReference type="InterPro" id="IPR038602">
    <property type="entry name" value="Mite_allergen_7_sf"/>
</dbReference>
<protein>
    <submittedName>
        <fullName evidence="1">Uncharacterized protein</fullName>
    </submittedName>
</protein>
<name>A0A131ZSX3_SARSC</name>
<proteinExistence type="predicted"/>
<dbReference type="Proteomes" id="UP000616769">
    <property type="component" value="Unassembled WGS sequence"/>
</dbReference>
<dbReference type="AlphaFoldDB" id="A0A131ZSX3"/>
<organism evidence="1 2">
    <name type="scientific">Sarcoptes scabiei</name>
    <name type="common">Itch mite</name>
    <name type="synonym">Acarus scabiei</name>
    <dbReference type="NCBI Taxonomy" id="52283"/>
    <lineage>
        <taxon>Eukaryota</taxon>
        <taxon>Metazoa</taxon>
        <taxon>Ecdysozoa</taxon>
        <taxon>Arthropoda</taxon>
        <taxon>Chelicerata</taxon>
        <taxon>Arachnida</taxon>
        <taxon>Acari</taxon>
        <taxon>Acariformes</taxon>
        <taxon>Sarcoptiformes</taxon>
        <taxon>Astigmata</taxon>
        <taxon>Psoroptidia</taxon>
        <taxon>Sarcoptoidea</taxon>
        <taxon>Sarcoptidae</taxon>
        <taxon>Sarcoptinae</taxon>
        <taxon>Sarcoptes</taxon>
    </lineage>
</organism>
<gene>
    <name evidence="1" type="ORF">QR98_0002440</name>
</gene>